<dbReference type="GO" id="GO:0005737">
    <property type="term" value="C:cytoplasm"/>
    <property type="evidence" value="ECO:0007669"/>
    <property type="project" value="TreeGrafter"/>
</dbReference>
<dbReference type="InterPro" id="IPR005000">
    <property type="entry name" value="Aldolase/citrate-lyase_domain"/>
</dbReference>
<name>A0A1M7G0R6_9RHOB</name>
<evidence type="ECO:0000256" key="3">
    <source>
        <dbReference type="ARBA" id="ARBA00022723"/>
    </source>
</evidence>
<dbReference type="Gene3D" id="3.20.20.60">
    <property type="entry name" value="Phosphoenolpyruvate-binding domains"/>
    <property type="match status" value="1"/>
</dbReference>
<keyword evidence="4" id="KW-0456">Lyase</keyword>
<evidence type="ECO:0000259" key="8">
    <source>
        <dbReference type="Pfam" id="PF03328"/>
    </source>
</evidence>
<comment type="catalytic activity">
    <reaction evidence="6">
        <text>D-glyceraldehyde + pyruvate = 2-dehydro-3-deoxy-L-galactonate</text>
        <dbReference type="Rhea" id="RHEA:80055"/>
        <dbReference type="ChEBI" id="CHEBI:15361"/>
        <dbReference type="ChEBI" id="CHEBI:17378"/>
        <dbReference type="ChEBI" id="CHEBI:75545"/>
    </reaction>
</comment>
<dbReference type="InterPro" id="IPR050251">
    <property type="entry name" value="HpcH-HpaI_aldolase"/>
</dbReference>
<dbReference type="PANTHER" id="PTHR30502:SF0">
    <property type="entry name" value="PHOSPHOENOLPYRUVATE CARBOXYLASE FAMILY PROTEIN"/>
    <property type="match status" value="1"/>
</dbReference>
<dbReference type="Proteomes" id="UP000184444">
    <property type="component" value="Unassembled WGS sequence"/>
</dbReference>
<evidence type="ECO:0000256" key="4">
    <source>
        <dbReference type="ARBA" id="ARBA00023239"/>
    </source>
</evidence>
<accession>A0A1M7G0R6</accession>
<evidence type="ECO:0000256" key="6">
    <source>
        <dbReference type="ARBA" id="ARBA00045074"/>
    </source>
</evidence>
<evidence type="ECO:0000256" key="7">
    <source>
        <dbReference type="ARBA" id="ARBA00068169"/>
    </source>
</evidence>
<reference evidence="10" key="1">
    <citation type="submission" date="2016-11" db="EMBL/GenBank/DDBJ databases">
        <authorList>
            <person name="Varghese N."/>
            <person name="Submissions S."/>
        </authorList>
    </citation>
    <scope>NUCLEOTIDE SEQUENCE [LARGE SCALE GENOMIC DNA]</scope>
    <source>
        <strain evidence="10">DSM 6637</strain>
    </source>
</reference>
<dbReference type="AlphaFoldDB" id="A0A1M7G0R6"/>
<dbReference type="GO" id="GO:0016832">
    <property type="term" value="F:aldehyde-lyase activity"/>
    <property type="evidence" value="ECO:0007669"/>
    <property type="project" value="TreeGrafter"/>
</dbReference>
<evidence type="ECO:0000256" key="5">
    <source>
        <dbReference type="ARBA" id="ARBA00023317"/>
    </source>
</evidence>
<dbReference type="GO" id="GO:0046872">
    <property type="term" value="F:metal ion binding"/>
    <property type="evidence" value="ECO:0007669"/>
    <property type="project" value="UniProtKB-KW"/>
</dbReference>
<proteinExistence type="inferred from homology"/>
<evidence type="ECO:0000256" key="1">
    <source>
        <dbReference type="ARBA" id="ARBA00001968"/>
    </source>
</evidence>
<keyword evidence="5" id="KW-0670">Pyruvate</keyword>
<dbReference type="InterPro" id="IPR015813">
    <property type="entry name" value="Pyrv/PenolPyrv_kinase-like_dom"/>
</dbReference>
<organism evidence="9 10">
    <name type="scientific">Paracoccus solventivorans</name>
    <dbReference type="NCBI Taxonomy" id="53463"/>
    <lineage>
        <taxon>Bacteria</taxon>
        <taxon>Pseudomonadati</taxon>
        <taxon>Pseudomonadota</taxon>
        <taxon>Alphaproteobacteria</taxon>
        <taxon>Rhodobacterales</taxon>
        <taxon>Paracoccaceae</taxon>
        <taxon>Paracoccus</taxon>
    </lineage>
</organism>
<feature type="domain" description="HpcH/HpaI aldolase/citrate lyase" evidence="8">
    <location>
        <begin position="30"/>
        <end position="253"/>
    </location>
</feature>
<comment type="cofactor">
    <cofactor evidence="1">
        <name>a divalent metal cation</name>
        <dbReference type="ChEBI" id="CHEBI:60240"/>
    </cofactor>
</comment>
<evidence type="ECO:0000313" key="9">
    <source>
        <dbReference type="EMBL" id="SHM09840.1"/>
    </source>
</evidence>
<evidence type="ECO:0000313" key="10">
    <source>
        <dbReference type="Proteomes" id="UP000184444"/>
    </source>
</evidence>
<dbReference type="SUPFAM" id="SSF51621">
    <property type="entry name" value="Phosphoenolpyruvate/pyruvate domain"/>
    <property type="match status" value="1"/>
</dbReference>
<sequence>MLPAFHQQSLKMPAPQNNFKSRLAAGEVLIGAWLGLADPYAAEIAATAGFDWLLIDGEHAPNDLRSILAQLSVVEASGSSPVVRLPMGEDWAIKQALDLGAQSLLIPMVDSAAQAQALVRAVRYPPRGMRGVGSALARASRFSGIPDYLATADAQIWLGVQVETRAGLAALDEILTVEGVDGVFLGPADLSADMGYLGQLDHPEVLAAISDATRRIAAAGKAPGIIWTDEPNASRAIAEGARFVATAIDVITLAGALRRAASAGKALRERVTAGAAPGPA</sequence>
<dbReference type="STRING" id="53463.SAMN05444389_103353"/>
<keyword evidence="3" id="KW-0479">Metal-binding</keyword>
<dbReference type="PANTHER" id="PTHR30502">
    <property type="entry name" value="2-KETO-3-DEOXY-L-RHAMNONATE ALDOLASE"/>
    <property type="match status" value="1"/>
</dbReference>
<comment type="similarity">
    <text evidence="2">Belongs to the HpcH/HpaI aldolase family.</text>
</comment>
<evidence type="ECO:0000256" key="2">
    <source>
        <dbReference type="ARBA" id="ARBA00005568"/>
    </source>
</evidence>
<dbReference type="EMBL" id="FRCK01000003">
    <property type="protein sequence ID" value="SHM09840.1"/>
    <property type="molecule type" value="Genomic_DNA"/>
</dbReference>
<keyword evidence="10" id="KW-1185">Reference proteome</keyword>
<dbReference type="InterPro" id="IPR040442">
    <property type="entry name" value="Pyrv_kinase-like_dom_sf"/>
</dbReference>
<protein>
    <recommendedName>
        <fullName evidence="7">Hydroxypyruvate/pyruvate aldolase</fullName>
    </recommendedName>
</protein>
<dbReference type="FunFam" id="3.20.20.60:FF:000004">
    <property type="entry name" value="5-keto-4-deoxy-D-glucarate aldolase"/>
    <property type="match status" value="1"/>
</dbReference>
<dbReference type="Pfam" id="PF03328">
    <property type="entry name" value="HpcH_HpaI"/>
    <property type="match status" value="1"/>
</dbReference>
<gene>
    <name evidence="9" type="ORF">SAMN05444389_103353</name>
</gene>